<feature type="compositionally biased region" description="Polar residues" evidence="1">
    <location>
        <begin position="1"/>
        <end position="14"/>
    </location>
</feature>
<dbReference type="Gene3D" id="2.60.120.10">
    <property type="entry name" value="Jelly Rolls"/>
    <property type="match status" value="1"/>
</dbReference>
<proteinExistence type="predicted"/>
<feature type="region of interest" description="Disordered" evidence="1">
    <location>
        <begin position="1"/>
        <end position="21"/>
    </location>
</feature>
<dbReference type="InterPro" id="IPR011051">
    <property type="entry name" value="RmlC_Cupin_sf"/>
</dbReference>
<dbReference type="OrthoDB" id="9802489at2"/>
<organism evidence="3 4">
    <name type="scientific">Sphingomonas ginsenosidivorax</name>
    <dbReference type="NCBI Taxonomy" id="862135"/>
    <lineage>
        <taxon>Bacteria</taxon>
        <taxon>Pseudomonadati</taxon>
        <taxon>Pseudomonadota</taxon>
        <taxon>Alphaproteobacteria</taxon>
        <taxon>Sphingomonadales</taxon>
        <taxon>Sphingomonadaceae</taxon>
        <taxon>Sphingomonas</taxon>
    </lineage>
</organism>
<evidence type="ECO:0000313" key="4">
    <source>
        <dbReference type="Proteomes" id="UP000321250"/>
    </source>
</evidence>
<keyword evidence="4" id="KW-1185">Reference proteome</keyword>
<feature type="domain" description="Cupin type-2" evidence="2">
    <location>
        <begin position="47"/>
        <end position="108"/>
    </location>
</feature>
<sequence>MVQSSDTIQVTPAGQSPAAGPANYFTGSVSVASAFKGTGGARLGGATVTFQPGARTNWHTHPVGQLLIVTAGQGWVQAEGEAVQAMATGDTVWIAPGVKHWHGATGTSGMTHAAIAEAEDGASVDWLEPVTDDQYAGPA</sequence>
<dbReference type="InterPro" id="IPR047263">
    <property type="entry name" value="HNL-like_cupin"/>
</dbReference>
<dbReference type="PANTHER" id="PTHR43698">
    <property type="entry name" value="RIBD C-TERMINAL DOMAIN CONTAINING PROTEIN"/>
    <property type="match status" value="1"/>
</dbReference>
<dbReference type="Pfam" id="PF07883">
    <property type="entry name" value="Cupin_2"/>
    <property type="match status" value="1"/>
</dbReference>
<reference evidence="3 4" key="1">
    <citation type="journal article" date="2013" name="Antonie Van Leeuwenhoek">
        <title>Sphingomonas ginsenosidivorax sp. nov., with the ability to transform ginsenosides.</title>
        <authorList>
            <person name="Jin X.F."/>
            <person name="Kim J.K."/>
            <person name="Liu Q.M."/>
            <person name="Kang M.S."/>
            <person name="He D."/>
            <person name="Jin F.X."/>
            <person name="Kim S.C."/>
            <person name="Im W.T."/>
        </authorList>
    </citation>
    <scope>NUCLEOTIDE SEQUENCE [LARGE SCALE GENOMIC DNA]</scope>
    <source>
        <strain evidence="3 4">KHI67</strain>
    </source>
</reference>
<dbReference type="CDD" id="cd02233">
    <property type="entry name" value="cupin_HNL-like"/>
    <property type="match status" value="1"/>
</dbReference>
<comment type="caution">
    <text evidence="3">The sequence shown here is derived from an EMBL/GenBank/DDBJ whole genome shotgun (WGS) entry which is preliminary data.</text>
</comment>
<dbReference type="EMBL" id="VOQR01000001">
    <property type="protein sequence ID" value="TXC70315.1"/>
    <property type="molecule type" value="Genomic_DNA"/>
</dbReference>
<name>A0A5C6UE55_9SPHN</name>
<dbReference type="SUPFAM" id="SSF51182">
    <property type="entry name" value="RmlC-like cupins"/>
    <property type="match status" value="1"/>
</dbReference>
<gene>
    <name evidence="3" type="ORF">FSB78_04670</name>
</gene>
<evidence type="ECO:0000259" key="2">
    <source>
        <dbReference type="Pfam" id="PF07883"/>
    </source>
</evidence>
<dbReference type="PANTHER" id="PTHR43698:SF1">
    <property type="entry name" value="BLL4564 PROTEIN"/>
    <property type="match status" value="1"/>
</dbReference>
<dbReference type="RefSeq" id="WP_147080391.1">
    <property type="nucleotide sequence ID" value="NZ_VOQR01000001.1"/>
</dbReference>
<dbReference type="InterPro" id="IPR014710">
    <property type="entry name" value="RmlC-like_jellyroll"/>
</dbReference>
<accession>A0A5C6UE55</accession>
<dbReference type="InterPro" id="IPR013096">
    <property type="entry name" value="Cupin_2"/>
</dbReference>
<evidence type="ECO:0000256" key="1">
    <source>
        <dbReference type="SAM" id="MobiDB-lite"/>
    </source>
</evidence>
<protein>
    <submittedName>
        <fullName evidence="3">Cupin domain-containing protein</fullName>
    </submittedName>
</protein>
<dbReference type="AlphaFoldDB" id="A0A5C6UE55"/>
<dbReference type="Proteomes" id="UP000321250">
    <property type="component" value="Unassembled WGS sequence"/>
</dbReference>
<evidence type="ECO:0000313" key="3">
    <source>
        <dbReference type="EMBL" id="TXC70315.1"/>
    </source>
</evidence>